<evidence type="ECO:0000256" key="5">
    <source>
        <dbReference type="ARBA" id="ARBA00023211"/>
    </source>
</evidence>
<proteinExistence type="inferred from homology"/>
<dbReference type="CDD" id="cd01516">
    <property type="entry name" value="FBPase_glpX"/>
    <property type="match status" value="1"/>
</dbReference>
<dbReference type="RefSeq" id="WP_062489256.1">
    <property type="nucleotide sequence ID" value="NZ_BOVJ01000208.1"/>
</dbReference>
<evidence type="ECO:0000256" key="7">
    <source>
        <dbReference type="ARBA" id="ARBA00024331"/>
    </source>
</evidence>
<keyword evidence="3" id="KW-0479">Metal-binding</keyword>
<name>A0ABQ4NF26_9BACL</name>
<reference evidence="9 10" key="1">
    <citation type="submission" date="2021-04" db="EMBL/GenBank/DDBJ databases">
        <title>Draft genome sequence of Paenibacillus cisolokensis, LC2-13A.</title>
        <authorList>
            <person name="Uke A."/>
            <person name="Chhe C."/>
            <person name="Baramee S."/>
            <person name="Kosugi A."/>
        </authorList>
    </citation>
    <scope>NUCLEOTIDE SEQUENCE [LARGE SCALE GENOMIC DNA]</scope>
    <source>
        <strain evidence="9 10">LC2-13A</strain>
    </source>
</reference>
<dbReference type="SUPFAM" id="SSF56655">
    <property type="entry name" value="Carbohydrate phosphatase"/>
    <property type="match status" value="1"/>
</dbReference>
<gene>
    <name evidence="9" type="primary">fbp</name>
    <name evidence="9" type="ORF">PACILC2_53550</name>
</gene>
<accession>A0ABQ4NF26</accession>
<dbReference type="Gene3D" id="3.30.540.10">
    <property type="entry name" value="Fructose-1,6-Bisphosphatase, subunit A, domain 1"/>
    <property type="match status" value="1"/>
</dbReference>
<evidence type="ECO:0000256" key="6">
    <source>
        <dbReference type="ARBA" id="ARBA00023277"/>
    </source>
</evidence>
<evidence type="ECO:0000256" key="8">
    <source>
        <dbReference type="PIRNR" id="PIRNR004532"/>
    </source>
</evidence>
<dbReference type="NCBIfam" id="TIGR00330">
    <property type="entry name" value="glpX"/>
    <property type="match status" value="1"/>
</dbReference>
<dbReference type="EMBL" id="BOVJ01000208">
    <property type="protein sequence ID" value="GIQ66787.1"/>
    <property type="molecule type" value="Genomic_DNA"/>
</dbReference>
<protein>
    <recommendedName>
        <fullName evidence="8">Fructose-1,6-bisphosphatase</fullName>
    </recommendedName>
</protein>
<dbReference type="Proteomes" id="UP000680304">
    <property type="component" value="Unassembled WGS sequence"/>
</dbReference>
<keyword evidence="4" id="KW-0378">Hydrolase</keyword>
<comment type="similarity">
    <text evidence="2 8">Belongs to the FBPase class 2 family.</text>
</comment>
<dbReference type="Pfam" id="PF03320">
    <property type="entry name" value="FBPase_glpX"/>
    <property type="match status" value="1"/>
</dbReference>
<evidence type="ECO:0000256" key="2">
    <source>
        <dbReference type="ARBA" id="ARBA00008989"/>
    </source>
</evidence>
<dbReference type="PANTHER" id="PTHR30447:SF0">
    <property type="entry name" value="FRUCTOSE-1,6-BISPHOSPHATASE 1 CLASS 2-RELATED"/>
    <property type="match status" value="1"/>
</dbReference>
<comment type="catalytic activity">
    <reaction evidence="1">
        <text>beta-D-fructose 1,6-bisphosphate + H2O = beta-D-fructose 6-phosphate + phosphate</text>
        <dbReference type="Rhea" id="RHEA:11064"/>
        <dbReference type="ChEBI" id="CHEBI:15377"/>
        <dbReference type="ChEBI" id="CHEBI:32966"/>
        <dbReference type="ChEBI" id="CHEBI:43474"/>
        <dbReference type="ChEBI" id="CHEBI:57634"/>
        <dbReference type="EC" id="3.1.3.11"/>
    </reaction>
</comment>
<dbReference type="PIRSF" id="PIRSF004532">
    <property type="entry name" value="GlpX"/>
    <property type="match status" value="1"/>
</dbReference>
<sequence length="316" mass="33836">MKRLLFDFLQVAEAAALVSYPWVGRGNKHEADQAATSAMRLMLNKMEMDATVVIGEGEMDEAPMLHIGERLGTGRGPELDIAVDPLEGTNLVAYGQENSTTVIAAAPRGTLLHAPDMYMYKMAVGPKAKGSIDLERSIVDNVRNVADALGKDVSELTVMVQQRERHADILQEIKSTGARAKLFTDGDVTCAIATAVESTGVDLFVGIGGAPEGVLSAVALKCLGGEMQAKLLPANDEERERCKTMGIHTPDIPLEMDRLVSSDDCIFVATGITTGVMLNGIQRNHDGTQTTHSLVTYGGGQGIHFVTSHHKRLIAV</sequence>
<dbReference type="InterPro" id="IPR004464">
    <property type="entry name" value="FBPase_class-2/SBPase"/>
</dbReference>
<evidence type="ECO:0000313" key="10">
    <source>
        <dbReference type="Proteomes" id="UP000680304"/>
    </source>
</evidence>
<keyword evidence="6 8" id="KW-0119">Carbohydrate metabolism</keyword>
<evidence type="ECO:0000256" key="1">
    <source>
        <dbReference type="ARBA" id="ARBA00001273"/>
    </source>
</evidence>
<evidence type="ECO:0000313" key="9">
    <source>
        <dbReference type="EMBL" id="GIQ66787.1"/>
    </source>
</evidence>
<comment type="caution">
    <text evidence="9">The sequence shown here is derived from an EMBL/GenBank/DDBJ whole genome shotgun (WGS) entry which is preliminary data.</text>
</comment>
<evidence type="ECO:0000256" key="4">
    <source>
        <dbReference type="ARBA" id="ARBA00022801"/>
    </source>
</evidence>
<dbReference type="PANTHER" id="PTHR30447">
    <property type="entry name" value="FRUCTOSE-1,6-BISPHOSPHATASE CLASS 2"/>
    <property type="match status" value="1"/>
</dbReference>
<keyword evidence="10" id="KW-1185">Reference proteome</keyword>
<evidence type="ECO:0000256" key="3">
    <source>
        <dbReference type="ARBA" id="ARBA00022723"/>
    </source>
</evidence>
<organism evidence="9 10">
    <name type="scientific">Paenibacillus cisolokensis</name>
    <dbReference type="NCBI Taxonomy" id="1658519"/>
    <lineage>
        <taxon>Bacteria</taxon>
        <taxon>Bacillati</taxon>
        <taxon>Bacillota</taxon>
        <taxon>Bacilli</taxon>
        <taxon>Bacillales</taxon>
        <taxon>Paenibacillaceae</taxon>
        <taxon>Paenibacillus</taxon>
    </lineage>
</organism>
<keyword evidence="5" id="KW-0464">Manganese</keyword>
<comment type="pathway">
    <text evidence="7">Carbohydrate biosynthesis.</text>
</comment>
<dbReference type="Gene3D" id="3.40.190.90">
    <property type="match status" value="1"/>
</dbReference>